<organism evidence="1 2">
    <name type="scientific">Halanaerobium congolense</name>
    <dbReference type="NCBI Taxonomy" id="54121"/>
    <lineage>
        <taxon>Bacteria</taxon>
        <taxon>Bacillati</taxon>
        <taxon>Bacillota</taxon>
        <taxon>Clostridia</taxon>
        <taxon>Halanaerobiales</taxon>
        <taxon>Halanaerobiaceae</taxon>
        <taxon>Halanaerobium</taxon>
    </lineage>
</organism>
<dbReference type="Proteomes" id="UP000324896">
    <property type="component" value="Unassembled WGS sequence"/>
</dbReference>
<dbReference type="AlphaFoldDB" id="A0A1G6S9X9"/>
<proteinExistence type="predicted"/>
<dbReference type="OrthoDB" id="9777703at2"/>
<dbReference type="CDD" id="cd09732">
    <property type="entry name" value="Csx1_III-U"/>
    <property type="match status" value="1"/>
</dbReference>
<name>A0A1G6S9X9_9FIRM</name>
<evidence type="ECO:0000313" key="2">
    <source>
        <dbReference type="Proteomes" id="UP000324896"/>
    </source>
</evidence>
<accession>A0A1G6S9X9</accession>
<evidence type="ECO:0000313" key="1">
    <source>
        <dbReference type="EMBL" id="SDD12917.1"/>
    </source>
</evidence>
<protein>
    <submittedName>
        <fullName evidence="1">CRISPR-associated protein, TM1812 family</fullName>
    </submittedName>
</protein>
<dbReference type="RefSeq" id="WP_073160175.1">
    <property type="nucleotide sequence ID" value="NZ_FMYT01000028.1"/>
</dbReference>
<dbReference type="NCBIfam" id="TIGR02549">
    <property type="entry name" value="CRISPR_DxTHG"/>
    <property type="match status" value="1"/>
</dbReference>
<reference evidence="1 2" key="1">
    <citation type="submission" date="2016-10" db="EMBL/GenBank/DDBJ databases">
        <authorList>
            <person name="Varghese N."/>
            <person name="Submissions S."/>
        </authorList>
    </citation>
    <scope>NUCLEOTIDE SEQUENCE [LARGE SCALE GENOMIC DNA]</scope>
    <source>
        <strain evidence="1 2">WG10</strain>
    </source>
</reference>
<dbReference type="InterPro" id="IPR013383">
    <property type="entry name" value="CRISPR-assoc_prot_DxTHG_CS"/>
</dbReference>
<sequence>MSNKNGKLISVLGARNYITVNYDEFDECEYIQEALIRKYKDELSEVLIFATEAAQKKNWYESTYQDRNDNEVYKLGLKKKIDNIIKKYDLDLEIKLIDIPEGFSEEELWEIFNIFTDKIDEDDKIYFDVTNGFRYLAMLMMNILNYVKLSKNAEVKSIEYGLFEQLGPAYKVAELPLEDRNARILDLTSFDYLNDWVVGVDNFINTGDADKINKLSGRSIGKMFAQDESMDDQTRKLINKISKLIKSLKYFNDEIKTARGNKLNNTILNILSLLDEIENFETDSNNRISPLINLIDKIKDKFSIFDKNDKKGLKNYFQLLKWCKEHKLVQQGLVIFRENMISTIADEINEPYLPEHMKEKDYDYTLIEIRDEIGNALYSLIEEDQEYNPITNQEKFDFIRKGIKENFNDFLALYDKFRYKRNDVSHFGLSENSASQGQKVIDNFDNYTDELQQLLEEKY</sequence>
<dbReference type="EMBL" id="FMYT01000028">
    <property type="protein sequence ID" value="SDD12917.1"/>
    <property type="molecule type" value="Genomic_DNA"/>
</dbReference>
<gene>
    <name evidence="1" type="ORF">SAMN04488597_1287</name>
</gene>